<dbReference type="AlphaFoldDB" id="A0A7V5CTQ2"/>
<dbReference type="EMBL" id="DTKL01000058">
    <property type="protein sequence ID" value="HGY94799.1"/>
    <property type="molecule type" value="Genomic_DNA"/>
</dbReference>
<dbReference type="GO" id="GO:0044781">
    <property type="term" value="P:bacterial-type flagellum organization"/>
    <property type="evidence" value="ECO:0007669"/>
    <property type="project" value="InterPro"/>
</dbReference>
<organism evidence="7">
    <name type="scientific">Acidobacterium capsulatum</name>
    <dbReference type="NCBI Taxonomy" id="33075"/>
    <lineage>
        <taxon>Bacteria</taxon>
        <taxon>Pseudomonadati</taxon>
        <taxon>Acidobacteriota</taxon>
        <taxon>Terriglobia</taxon>
        <taxon>Terriglobales</taxon>
        <taxon>Acidobacteriaceae</taxon>
        <taxon>Acidobacterium</taxon>
    </lineage>
</organism>
<keyword evidence="4" id="KW-1133">Transmembrane helix</keyword>
<dbReference type="GO" id="GO:0016020">
    <property type="term" value="C:membrane"/>
    <property type="evidence" value="ECO:0007669"/>
    <property type="project" value="InterPro"/>
</dbReference>
<protein>
    <submittedName>
        <fullName evidence="7">Uncharacterized protein</fullName>
    </submittedName>
</protein>
<accession>A0A7V5CTQ2</accession>
<keyword evidence="3" id="KW-0812">Transmembrane</keyword>
<evidence type="ECO:0000256" key="1">
    <source>
        <dbReference type="ARBA" id="ARBA00004236"/>
    </source>
</evidence>
<dbReference type="InterPro" id="IPR022781">
    <property type="entry name" value="Flagellar_biosynth_FliO"/>
</dbReference>
<evidence type="ECO:0000256" key="2">
    <source>
        <dbReference type="ARBA" id="ARBA00022475"/>
    </source>
</evidence>
<comment type="caution">
    <text evidence="7">The sequence shown here is derived from an EMBL/GenBank/DDBJ whole genome shotgun (WGS) entry which is preliminary data.</text>
</comment>
<reference evidence="7" key="1">
    <citation type="journal article" date="2020" name="mSystems">
        <title>Genome- and Community-Level Interaction Insights into Carbon Utilization and Element Cycling Functions of Hydrothermarchaeota in Hydrothermal Sediment.</title>
        <authorList>
            <person name="Zhou Z."/>
            <person name="Liu Y."/>
            <person name="Xu W."/>
            <person name="Pan J."/>
            <person name="Luo Z.H."/>
            <person name="Li M."/>
        </authorList>
    </citation>
    <scope>NUCLEOTIDE SEQUENCE [LARGE SCALE GENOMIC DNA]</scope>
    <source>
        <strain evidence="7">SpSt-855</strain>
    </source>
</reference>
<evidence type="ECO:0000256" key="6">
    <source>
        <dbReference type="SAM" id="MobiDB-lite"/>
    </source>
</evidence>
<feature type="region of interest" description="Disordered" evidence="6">
    <location>
        <begin position="166"/>
        <end position="186"/>
    </location>
</feature>
<dbReference type="Pfam" id="PF04347">
    <property type="entry name" value="FliO"/>
    <property type="match status" value="1"/>
</dbReference>
<comment type="subcellular location">
    <subcellularLocation>
        <location evidence="1">Cell membrane</location>
    </subcellularLocation>
</comment>
<gene>
    <name evidence="7" type="ORF">ENW50_08990</name>
</gene>
<evidence type="ECO:0000256" key="5">
    <source>
        <dbReference type="ARBA" id="ARBA00023136"/>
    </source>
</evidence>
<proteinExistence type="predicted"/>
<sequence>MNTLTHSAVRGREQGAPRGTRANPWTPPVLQRTGFWRGISVKAERWLCGSIEAGREQVGPLLRKGWRIASRVWRQAAAGLQAWIKLRLPGAAVAVRTRQLAVEERLTLGPRQHLYLVRCGETRLLVGSAGEGALQWTVIPAGEAATDFAEIPRDFAHVKAPAPVAGKITPRRRAAPRSAATQEGAR</sequence>
<name>A0A7V5CTQ2_9BACT</name>
<feature type="region of interest" description="Disordered" evidence="6">
    <location>
        <begin position="1"/>
        <end position="24"/>
    </location>
</feature>
<evidence type="ECO:0000256" key="4">
    <source>
        <dbReference type="ARBA" id="ARBA00022989"/>
    </source>
</evidence>
<keyword evidence="2" id="KW-1003">Cell membrane</keyword>
<evidence type="ECO:0000313" key="7">
    <source>
        <dbReference type="EMBL" id="HGY94799.1"/>
    </source>
</evidence>
<keyword evidence="5" id="KW-0472">Membrane</keyword>
<evidence type="ECO:0000256" key="3">
    <source>
        <dbReference type="ARBA" id="ARBA00022692"/>
    </source>
</evidence>